<dbReference type="PANTHER" id="PTHR23509">
    <property type="entry name" value="PA-PL1 PHOSPHOLIPASE FAMILY"/>
    <property type="match status" value="1"/>
</dbReference>
<dbReference type="SMART" id="SM01127">
    <property type="entry name" value="DDHD"/>
    <property type="match status" value="1"/>
</dbReference>
<feature type="region of interest" description="Disordered" evidence="2">
    <location>
        <begin position="768"/>
        <end position="832"/>
    </location>
</feature>
<dbReference type="PROSITE" id="PS51043">
    <property type="entry name" value="DDHD"/>
    <property type="match status" value="1"/>
</dbReference>
<feature type="compositionally biased region" description="Acidic residues" evidence="2">
    <location>
        <begin position="814"/>
        <end position="826"/>
    </location>
</feature>
<evidence type="ECO:0000313" key="5">
    <source>
        <dbReference type="Proteomes" id="UP000019149"/>
    </source>
</evidence>
<dbReference type="InterPro" id="IPR029058">
    <property type="entry name" value="AB_hydrolase_fold"/>
</dbReference>
<dbReference type="PANTHER" id="PTHR23509:SF10">
    <property type="entry name" value="LD21067P"/>
    <property type="match status" value="1"/>
</dbReference>
<dbReference type="CTD" id="36339546"/>
<dbReference type="STRING" id="6210.W6UIN3"/>
<reference evidence="4 5" key="1">
    <citation type="journal article" date="2013" name="Nat. Genet.">
        <title>The genome of the hydatid tapeworm Echinococcus granulosus.</title>
        <authorList>
            <person name="Zheng H."/>
            <person name="Zhang W."/>
            <person name="Zhang L."/>
            <person name="Zhang Z."/>
            <person name="Li J."/>
            <person name="Lu G."/>
            <person name="Zhu Y."/>
            <person name="Wang Y."/>
            <person name="Huang Y."/>
            <person name="Liu J."/>
            <person name="Kang H."/>
            <person name="Chen J."/>
            <person name="Wang L."/>
            <person name="Chen A."/>
            <person name="Yu S."/>
            <person name="Gao Z."/>
            <person name="Jin L."/>
            <person name="Gu W."/>
            <person name="Wang Z."/>
            <person name="Zhao L."/>
            <person name="Shi B."/>
            <person name="Wen H."/>
            <person name="Lin R."/>
            <person name="Jones M.K."/>
            <person name="Brejova B."/>
            <person name="Vinar T."/>
            <person name="Zhao G."/>
            <person name="McManus D.P."/>
            <person name="Chen Z."/>
            <person name="Zhou Y."/>
            <person name="Wang S."/>
        </authorList>
    </citation>
    <scope>NUCLEOTIDE SEQUENCE [LARGE SCALE GENOMIC DNA]</scope>
</reference>
<dbReference type="InterPro" id="IPR058055">
    <property type="entry name" value="PA-PLA1"/>
</dbReference>
<dbReference type="EMBL" id="APAU02000021">
    <property type="protein sequence ID" value="EUB61345.1"/>
    <property type="molecule type" value="Genomic_DNA"/>
</dbReference>
<comment type="caution">
    <text evidence="4">The sequence shown here is derived from an EMBL/GenBank/DDBJ whole genome shotgun (WGS) entry which is preliminary data.</text>
</comment>
<dbReference type="InterPro" id="IPR057825">
    <property type="entry name" value="WWE_SEC23-DDH2"/>
</dbReference>
<feature type="region of interest" description="Disordered" evidence="2">
    <location>
        <begin position="34"/>
        <end position="73"/>
    </location>
</feature>
<name>W6UIN3_ECHGR</name>
<proteinExistence type="inferred from homology"/>
<evidence type="ECO:0000259" key="3">
    <source>
        <dbReference type="PROSITE" id="PS51043"/>
    </source>
</evidence>
<dbReference type="Pfam" id="PF23464">
    <property type="entry name" value="WWE_3"/>
    <property type="match status" value="1"/>
</dbReference>
<sequence length="1001" mass="109994">MYTPPNTRVPSSLHNVDSNSRLTVNFNAANLLSGPSLVPPPVATNTTTSDDQLLEREEPKNSFENSLSGIMLPPPMPVPSQITVSSSRPTGQLRSRYVLPPQLSQTSVSASPLAAAENLTEPATPTPQSEPTFSTTTVLPTPSYFDCSSSAQNQQEKQLSTGITIPKVPYEPVKAHWFYSTKTVAHGVIWWPFDRVDAQRLEAAATSANLLYVDALPPDAPDTAVPVRGGLYDALLRERIYKPVYWLADEEESGELLTFKCPTLDKGAICYSKKYREANKEDEGEAGRDEAVPPPHCKVPLPSHRPQNEQRVLPFSEALSKALEERYRRTLETNTWGEHFSLSSEDLPHETDTYIFHNEKAMLQYHGGGGKCPTNFAECTYLHRGLREDLAAQLPQGDDRPVEHVVFVVHGIGPIYNMRGEGLISCVNDMRKTATALLSTHFKDLRGKGRVEFLPVRWHSSLHSESTGINNRLKRVTLRSIPKMRSYTNETLTDILFYTSPKYCQHIIDTVATTIKHLRQLFLQRNPDFRGDFSIAGHSLGSVIVFDLLSHQRRTPSGTPSLNSGGGGGGPEDEDDWSLLDAAAASSTSVAVPPFCADTTDLAAQLTSATDLTEAQVRQVLSILTTTTSGGGGSVALPTANHSNGVGLPVINYPQLGFPLNTCFLLGSPLSIFLVARGVERLPSEFRLPTCQACVNIFHPFDPVAYRLENMILPDYRPCAVLMPHHKGRKRLHLELKDNIARVGADITTRVYQSLRSTWRTLQEFAAAHTASGTTKNEHEEEKEEEEESEAIKRALSRLTDGIGGNSLPHSGNEYDDYADDDDDADKDTFPSQLNQGRRLDYVLQEGPLESLNDYLFALSSHAVYWDSQDCLLFMLNQIFNNAGVETETSTTSVTPSVLTPKGSTTHDFTSTTKTTNLMQHSASIPVLPNVPTASSALPPQVIQHLYPPSQTPLFNPSPAPSTVSLHSQCMDGANNQVTSGIADNSRPTEDSKFVEIDLTP</sequence>
<keyword evidence="5" id="KW-1185">Reference proteome</keyword>
<feature type="domain" description="DDHD" evidence="3">
    <location>
        <begin position="656"/>
        <end position="881"/>
    </location>
</feature>
<dbReference type="Pfam" id="PF02862">
    <property type="entry name" value="DDHD"/>
    <property type="match status" value="1"/>
</dbReference>
<dbReference type="Proteomes" id="UP000019149">
    <property type="component" value="Unassembled WGS sequence"/>
</dbReference>
<gene>
    <name evidence="4" type="ORF">EGR_03831</name>
</gene>
<organism evidence="4 5">
    <name type="scientific">Echinococcus granulosus</name>
    <name type="common">Hydatid tapeworm</name>
    <dbReference type="NCBI Taxonomy" id="6210"/>
    <lineage>
        <taxon>Eukaryota</taxon>
        <taxon>Metazoa</taxon>
        <taxon>Spiralia</taxon>
        <taxon>Lophotrochozoa</taxon>
        <taxon>Platyhelminthes</taxon>
        <taxon>Cestoda</taxon>
        <taxon>Eucestoda</taxon>
        <taxon>Cyclophyllidea</taxon>
        <taxon>Taeniidae</taxon>
        <taxon>Echinococcus</taxon>
        <taxon>Echinococcus granulosus group</taxon>
    </lineage>
</organism>
<evidence type="ECO:0000313" key="4">
    <source>
        <dbReference type="EMBL" id="EUB61345.1"/>
    </source>
</evidence>
<dbReference type="KEGG" id="egl:EGR_03831"/>
<evidence type="ECO:0000256" key="2">
    <source>
        <dbReference type="SAM" id="MobiDB-lite"/>
    </source>
</evidence>
<dbReference type="AlphaFoldDB" id="W6UIN3"/>
<dbReference type="InterPro" id="IPR004177">
    <property type="entry name" value="DDHD_dom"/>
</dbReference>
<comment type="similarity">
    <text evidence="1">Belongs to the PA-PLA1 family.</text>
</comment>
<dbReference type="GO" id="GO:0046872">
    <property type="term" value="F:metal ion binding"/>
    <property type="evidence" value="ECO:0007669"/>
    <property type="project" value="InterPro"/>
</dbReference>
<dbReference type="OMA" id="WQNENIV"/>
<dbReference type="GO" id="GO:0030134">
    <property type="term" value="C:COPII-coated ER to Golgi transport vesicle"/>
    <property type="evidence" value="ECO:0007669"/>
    <property type="project" value="TreeGrafter"/>
</dbReference>
<dbReference type="RefSeq" id="XP_024352541.1">
    <property type="nucleotide sequence ID" value="XM_024493080.1"/>
</dbReference>
<accession>W6UIN3</accession>
<feature type="compositionally biased region" description="Basic and acidic residues" evidence="2">
    <location>
        <begin position="987"/>
        <end position="1001"/>
    </location>
</feature>
<dbReference type="OrthoDB" id="69269at2759"/>
<feature type="region of interest" description="Disordered" evidence="2">
    <location>
        <begin position="555"/>
        <end position="576"/>
    </location>
</feature>
<dbReference type="SUPFAM" id="SSF53474">
    <property type="entry name" value="alpha/beta-Hydrolases"/>
    <property type="match status" value="1"/>
</dbReference>
<protein>
    <submittedName>
        <fullName evidence="4">Phospholipase DDHD2</fullName>
    </submittedName>
</protein>
<dbReference type="GO" id="GO:0004620">
    <property type="term" value="F:phospholipase activity"/>
    <property type="evidence" value="ECO:0007669"/>
    <property type="project" value="TreeGrafter"/>
</dbReference>
<evidence type="ECO:0000256" key="1">
    <source>
        <dbReference type="ARBA" id="ARBA00038464"/>
    </source>
</evidence>
<dbReference type="GeneID" id="36339546"/>
<feature type="region of interest" description="Disordered" evidence="2">
    <location>
        <begin position="975"/>
        <end position="1001"/>
    </location>
</feature>